<name>A0ABM8WYW9_9BURK</name>
<dbReference type="RefSeq" id="WP_223988873.1">
    <property type="nucleotide sequence ID" value="NZ_CAJZAG010000005.1"/>
</dbReference>
<protein>
    <submittedName>
        <fullName evidence="2">Uncharacterized protein</fullName>
    </submittedName>
</protein>
<comment type="caution">
    <text evidence="2">The sequence shown here is derived from an EMBL/GenBank/DDBJ whole genome shotgun (WGS) entry which is preliminary data.</text>
</comment>
<evidence type="ECO:0000256" key="1">
    <source>
        <dbReference type="SAM" id="SignalP"/>
    </source>
</evidence>
<keyword evidence="3" id="KW-1185">Reference proteome</keyword>
<sequence length="86" mass="9007">MTARFAQISRFAATAAGAVMLLASGQVFASTVVVAPAPVYVAPAKVVVVKPAPKVVYQPVVMLPTVVVKPSPRAVYLATRPVYVVR</sequence>
<proteinExistence type="predicted"/>
<evidence type="ECO:0000313" key="3">
    <source>
        <dbReference type="Proteomes" id="UP000706525"/>
    </source>
</evidence>
<dbReference type="EMBL" id="CAJZAG010000005">
    <property type="protein sequence ID" value="CAG9172786.1"/>
    <property type="molecule type" value="Genomic_DNA"/>
</dbReference>
<keyword evidence="1" id="KW-0732">Signal</keyword>
<feature type="chain" id="PRO_5046726959" evidence="1">
    <location>
        <begin position="30"/>
        <end position="86"/>
    </location>
</feature>
<organism evidence="2 3">
    <name type="scientific">Cupriavidus pampae</name>
    <dbReference type="NCBI Taxonomy" id="659251"/>
    <lineage>
        <taxon>Bacteria</taxon>
        <taxon>Pseudomonadati</taxon>
        <taxon>Pseudomonadota</taxon>
        <taxon>Betaproteobacteria</taxon>
        <taxon>Burkholderiales</taxon>
        <taxon>Burkholderiaceae</taxon>
        <taxon>Cupriavidus</taxon>
    </lineage>
</organism>
<gene>
    <name evidence="2" type="ORF">LMG32289_02679</name>
</gene>
<evidence type="ECO:0000313" key="2">
    <source>
        <dbReference type="EMBL" id="CAG9172786.1"/>
    </source>
</evidence>
<dbReference type="Proteomes" id="UP000706525">
    <property type="component" value="Unassembled WGS sequence"/>
</dbReference>
<accession>A0ABM8WYW9</accession>
<feature type="signal peptide" evidence="1">
    <location>
        <begin position="1"/>
        <end position="29"/>
    </location>
</feature>
<reference evidence="2 3" key="1">
    <citation type="submission" date="2021-08" db="EMBL/GenBank/DDBJ databases">
        <authorList>
            <person name="Peeters C."/>
        </authorList>
    </citation>
    <scope>NUCLEOTIDE SEQUENCE [LARGE SCALE GENOMIC DNA]</scope>
    <source>
        <strain evidence="2 3">LMG 32289</strain>
    </source>
</reference>